<gene>
    <name evidence="7" type="primary">rlmCD</name>
    <name evidence="7" type="ORF">NCTC11190_01459</name>
</gene>
<dbReference type="InterPro" id="IPR012340">
    <property type="entry name" value="NA-bd_OB-fold"/>
</dbReference>
<feature type="binding site" evidence="4">
    <location>
        <position position="351"/>
    </location>
    <ligand>
        <name>S-adenosyl-L-methionine</name>
        <dbReference type="ChEBI" id="CHEBI:59789"/>
    </ligand>
</feature>
<dbReference type="GO" id="GO:0070041">
    <property type="term" value="F:rRNA (uridine-C5-)-methyltransferase activity"/>
    <property type="evidence" value="ECO:0007669"/>
    <property type="project" value="TreeGrafter"/>
</dbReference>
<dbReference type="GO" id="GO:0070475">
    <property type="term" value="P:rRNA base methylation"/>
    <property type="evidence" value="ECO:0007669"/>
    <property type="project" value="TreeGrafter"/>
</dbReference>
<evidence type="ECO:0000256" key="4">
    <source>
        <dbReference type="PROSITE-ProRule" id="PRU01024"/>
    </source>
</evidence>
<feature type="binding site" evidence="4">
    <location>
        <position position="330"/>
    </location>
    <ligand>
        <name>S-adenosyl-L-methionine</name>
        <dbReference type="ChEBI" id="CHEBI:59789"/>
    </ligand>
</feature>
<dbReference type="Gene3D" id="2.40.50.140">
    <property type="entry name" value="Nucleic acid-binding proteins"/>
    <property type="match status" value="1"/>
</dbReference>
<dbReference type="PROSITE" id="PS01230">
    <property type="entry name" value="TRMA_1"/>
    <property type="match status" value="1"/>
</dbReference>
<feature type="binding site" evidence="4">
    <location>
        <position position="400"/>
    </location>
    <ligand>
        <name>S-adenosyl-L-methionine</name>
        <dbReference type="ChEBI" id="CHEBI:59789"/>
    </ligand>
</feature>
<dbReference type="STRING" id="880526.GCA_000427365_00102"/>
<dbReference type="PANTHER" id="PTHR11061:SF30">
    <property type="entry name" value="TRNA (URACIL(54)-C(5))-METHYLTRANSFERASE"/>
    <property type="match status" value="1"/>
</dbReference>
<name>A0A379MRI2_9BACT</name>
<feature type="domain" description="TRAM" evidence="6">
    <location>
        <begin position="5"/>
        <end position="63"/>
    </location>
</feature>
<dbReference type="NCBIfam" id="TIGR00479">
    <property type="entry name" value="rumA"/>
    <property type="match status" value="1"/>
</dbReference>
<dbReference type="InterPro" id="IPR029063">
    <property type="entry name" value="SAM-dependent_MTases_sf"/>
</dbReference>
<dbReference type="InterPro" id="IPR030390">
    <property type="entry name" value="MeTrfase_TrmA_AS"/>
</dbReference>
<dbReference type="SUPFAM" id="SSF53335">
    <property type="entry name" value="S-adenosyl-L-methionine-dependent methyltransferases"/>
    <property type="match status" value="1"/>
</dbReference>
<feature type="binding site" evidence="4">
    <location>
        <position position="301"/>
    </location>
    <ligand>
        <name>S-adenosyl-L-methionine</name>
        <dbReference type="ChEBI" id="CHEBI:59789"/>
    </ligand>
</feature>
<dbReference type="AlphaFoldDB" id="A0A379MRI2"/>
<feature type="active site" description="Nucleophile" evidence="4">
    <location>
        <position position="427"/>
    </location>
</feature>
<keyword evidence="1 4" id="KW-0489">Methyltransferase</keyword>
<evidence type="ECO:0000256" key="3">
    <source>
        <dbReference type="ARBA" id="ARBA00022691"/>
    </source>
</evidence>
<dbReference type="SUPFAM" id="SSF50249">
    <property type="entry name" value="Nucleic acid-binding proteins"/>
    <property type="match status" value="1"/>
</dbReference>
<dbReference type="FunFam" id="3.40.50.150:FF:000009">
    <property type="entry name" value="23S rRNA (Uracil(1939)-C(5))-methyltransferase RlmD"/>
    <property type="match status" value="1"/>
</dbReference>
<dbReference type="Gene3D" id="2.40.50.1070">
    <property type="match status" value="1"/>
</dbReference>
<keyword evidence="2 4" id="KW-0808">Transferase</keyword>
<dbReference type="PROSITE" id="PS50926">
    <property type="entry name" value="TRAM"/>
    <property type="match status" value="1"/>
</dbReference>
<accession>A0A379MRI2</accession>
<keyword evidence="3 4" id="KW-0949">S-adenosyl-L-methionine</keyword>
<dbReference type="RefSeq" id="WP_027290036.1">
    <property type="nucleotide sequence ID" value="NZ_UGVL01000001.1"/>
</dbReference>
<evidence type="ECO:0000256" key="2">
    <source>
        <dbReference type="ARBA" id="ARBA00022679"/>
    </source>
</evidence>
<dbReference type="Gene3D" id="3.40.50.150">
    <property type="entry name" value="Vaccinia Virus protein VP39"/>
    <property type="match status" value="1"/>
</dbReference>
<dbReference type="OrthoDB" id="9804590at2"/>
<dbReference type="Pfam" id="PF01938">
    <property type="entry name" value="TRAM"/>
    <property type="match status" value="1"/>
</dbReference>
<dbReference type="PROSITE" id="PS01231">
    <property type="entry name" value="TRMA_2"/>
    <property type="match status" value="1"/>
</dbReference>
<evidence type="ECO:0000259" key="6">
    <source>
        <dbReference type="PROSITE" id="PS50926"/>
    </source>
</evidence>
<reference evidence="7 8" key="1">
    <citation type="submission" date="2018-06" db="EMBL/GenBank/DDBJ databases">
        <authorList>
            <consortium name="Pathogen Informatics"/>
            <person name="Doyle S."/>
        </authorList>
    </citation>
    <scope>NUCLEOTIDE SEQUENCE [LARGE SCALE GENOMIC DNA]</scope>
    <source>
        <strain evidence="7 8">NCTC11190</strain>
    </source>
</reference>
<evidence type="ECO:0000256" key="5">
    <source>
        <dbReference type="PROSITE-ProRule" id="PRU10015"/>
    </source>
</evidence>
<dbReference type="InterPro" id="IPR010280">
    <property type="entry name" value="U5_MeTrfase_fam"/>
</dbReference>
<keyword evidence="8" id="KW-1185">Reference proteome</keyword>
<dbReference type="InterPro" id="IPR002792">
    <property type="entry name" value="TRAM_dom"/>
</dbReference>
<proteinExistence type="inferred from homology"/>
<feature type="active site" evidence="5">
    <location>
        <position position="427"/>
    </location>
</feature>
<evidence type="ECO:0000313" key="8">
    <source>
        <dbReference type="Proteomes" id="UP000255233"/>
    </source>
</evidence>
<dbReference type="PROSITE" id="PS51687">
    <property type="entry name" value="SAM_MT_RNA_M5U"/>
    <property type="match status" value="1"/>
</dbReference>
<dbReference type="InterPro" id="IPR030391">
    <property type="entry name" value="MeTrfase_TrmA_CS"/>
</dbReference>
<organism evidence="7 8">
    <name type="scientific">Rikenella microfusus</name>
    <dbReference type="NCBI Taxonomy" id="28139"/>
    <lineage>
        <taxon>Bacteria</taxon>
        <taxon>Pseudomonadati</taxon>
        <taxon>Bacteroidota</taxon>
        <taxon>Bacteroidia</taxon>
        <taxon>Bacteroidales</taxon>
        <taxon>Rikenellaceae</taxon>
        <taxon>Rikenella</taxon>
    </lineage>
</organism>
<dbReference type="Proteomes" id="UP000255233">
    <property type="component" value="Unassembled WGS sequence"/>
</dbReference>
<dbReference type="PANTHER" id="PTHR11061">
    <property type="entry name" value="RNA M5U METHYLTRANSFERASE"/>
    <property type="match status" value="1"/>
</dbReference>
<evidence type="ECO:0000313" key="7">
    <source>
        <dbReference type="EMBL" id="SUE34238.1"/>
    </source>
</evidence>
<dbReference type="EMBL" id="UGVL01000001">
    <property type="protein sequence ID" value="SUE34238.1"/>
    <property type="molecule type" value="Genomic_DNA"/>
</dbReference>
<sequence length="469" mass="53029">MKPRKSKYPKIEGLEITDIAAEGKSLGKHGDVVVFVPHTVPGDVVDVQINNKRRRFMEGYVLDFVKYSPIRVEPFCKHYGECGGCKWQALPYPMQLEYKQRQVEEQLRRLGKIELPEISPIIGSTKSEYYRNKLEFTFSDKRWVPRSEVAAGAATGDGNALGFHIPGMFDKVLDVEWCHLQAEPSNAIRLAVKRFAEENGLEFYNLRDHRGFLRNIIIRTSTTGEVMVTMVFARDDAAQRVALLDFLKGRFPEITSLNYIINDKLNDSIGDREVFCHAGKPYLEERMENLTFRVNPKSFYQTNSEQAYNLYKVARDFAELTGGETVYDLYTGTGTIANFVAGRAKKVVGIEYVPEAIEDAKQNSALNGIDNTLFFAGDMKDVLNGEFIERHGRPDVIILDPPRAGIHADVAATILAAAPGRIVYVSCNPATQARDLALFDEAYRVMKVQPVDMFPHTHHVENVVQLIRR</sequence>
<dbReference type="EC" id="2.1.1.189" evidence="7"/>
<comment type="similarity">
    <text evidence="4">Belongs to the class I-like SAM-binding methyltransferase superfamily. RNA M5U methyltransferase family.</text>
</comment>
<protein>
    <submittedName>
        <fullName evidence="7">23S rRNA (Uracil-C(5))-methyltransferase RlmCD</fullName>
        <ecNumber evidence="7">2.1.1.189</ecNumber>
    </submittedName>
</protein>
<evidence type="ECO:0000256" key="1">
    <source>
        <dbReference type="ARBA" id="ARBA00022603"/>
    </source>
</evidence>
<dbReference type="Pfam" id="PF05958">
    <property type="entry name" value="tRNA_U5-meth_tr"/>
    <property type="match status" value="1"/>
</dbReference>
<dbReference type="CDD" id="cd02440">
    <property type="entry name" value="AdoMet_MTases"/>
    <property type="match status" value="1"/>
</dbReference>